<keyword evidence="3" id="KW-1185">Reference proteome</keyword>
<evidence type="ECO:0000313" key="2">
    <source>
        <dbReference type="EMBL" id="CAK7344648.1"/>
    </source>
</evidence>
<dbReference type="AlphaFoldDB" id="A0AAV1S3T1"/>
<accession>A0AAV1S3T1</accession>
<evidence type="ECO:0000313" key="3">
    <source>
        <dbReference type="Proteomes" id="UP001314170"/>
    </source>
</evidence>
<protein>
    <submittedName>
        <fullName evidence="2">Uncharacterized protein</fullName>
    </submittedName>
</protein>
<feature type="compositionally biased region" description="Polar residues" evidence="1">
    <location>
        <begin position="57"/>
        <end position="66"/>
    </location>
</feature>
<comment type="caution">
    <text evidence="2">The sequence shown here is derived from an EMBL/GenBank/DDBJ whole genome shotgun (WGS) entry which is preliminary data.</text>
</comment>
<feature type="region of interest" description="Disordered" evidence="1">
    <location>
        <begin position="32"/>
        <end position="66"/>
    </location>
</feature>
<dbReference type="EMBL" id="CAWUPB010001164">
    <property type="protein sequence ID" value="CAK7344648.1"/>
    <property type="molecule type" value="Genomic_DNA"/>
</dbReference>
<reference evidence="2 3" key="1">
    <citation type="submission" date="2024-01" db="EMBL/GenBank/DDBJ databases">
        <authorList>
            <person name="Waweru B."/>
        </authorList>
    </citation>
    <scope>NUCLEOTIDE SEQUENCE [LARGE SCALE GENOMIC DNA]</scope>
</reference>
<sequence>MAILPQGTAVQMLVPIQCKYCRLFNIPGSIGASPDTDHVHEMTSNEDAEDLAEDQNRGSNLTPGNSVAEQFEGLEVVEGLTIA</sequence>
<feature type="compositionally biased region" description="Acidic residues" evidence="1">
    <location>
        <begin position="44"/>
        <end position="53"/>
    </location>
</feature>
<name>A0AAV1S3T1_9ROSI</name>
<proteinExistence type="predicted"/>
<dbReference type="Proteomes" id="UP001314170">
    <property type="component" value="Unassembled WGS sequence"/>
</dbReference>
<gene>
    <name evidence="2" type="ORF">DCAF_LOCUS17887</name>
</gene>
<organism evidence="2 3">
    <name type="scientific">Dovyalis caffra</name>
    <dbReference type="NCBI Taxonomy" id="77055"/>
    <lineage>
        <taxon>Eukaryota</taxon>
        <taxon>Viridiplantae</taxon>
        <taxon>Streptophyta</taxon>
        <taxon>Embryophyta</taxon>
        <taxon>Tracheophyta</taxon>
        <taxon>Spermatophyta</taxon>
        <taxon>Magnoliopsida</taxon>
        <taxon>eudicotyledons</taxon>
        <taxon>Gunneridae</taxon>
        <taxon>Pentapetalae</taxon>
        <taxon>rosids</taxon>
        <taxon>fabids</taxon>
        <taxon>Malpighiales</taxon>
        <taxon>Salicaceae</taxon>
        <taxon>Flacourtieae</taxon>
        <taxon>Dovyalis</taxon>
    </lineage>
</organism>
<evidence type="ECO:0000256" key="1">
    <source>
        <dbReference type="SAM" id="MobiDB-lite"/>
    </source>
</evidence>